<accession>A0AAD1US56</accession>
<comment type="caution">
    <text evidence="2">The sequence shown here is derived from an EMBL/GenBank/DDBJ whole genome shotgun (WGS) entry which is preliminary data.</text>
</comment>
<organism evidence="2 3">
    <name type="scientific">Euplotes crassus</name>
    <dbReference type="NCBI Taxonomy" id="5936"/>
    <lineage>
        <taxon>Eukaryota</taxon>
        <taxon>Sar</taxon>
        <taxon>Alveolata</taxon>
        <taxon>Ciliophora</taxon>
        <taxon>Intramacronucleata</taxon>
        <taxon>Spirotrichea</taxon>
        <taxon>Hypotrichia</taxon>
        <taxon>Euplotida</taxon>
        <taxon>Euplotidae</taxon>
        <taxon>Moneuplotes</taxon>
    </lineage>
</organism>
<sequence length="164" mass="19247">MEHIPASENLDNPNYIEQSEKYEEERKFESNDQPLTQNSKLLTPKSHPPTKFNLALKLQTLKKHQYTITQIQKFLKSFGYPEYIEDFIQLAQIEQVLHILRQELLPLSPSFCLSASLPFNQIYASTCFTLEKLCKRFDKIWKTYPHEREEVLNATEAEGLALQK</sequence>
<gene>
    <name evidence="2" type="ORF">ECRASSUSDP1_LOCUS11620</name>
</gene>
<keyword evidence="3" id="KW-1185">Reference proteome</keyword>
<protein>
    <submittedName>
        <fullName evidence="2">Uncharacterized protein</fullName>
    </submittedName>
</protein>
<feature type="compositionally biased region" description="Basic and acidic residues" evidence="1">
    <location>
        <begin position="18"/>
        <end position="30"/>
    </location>
</feature>
<proteinExistence type="predicted"/>
<dbReference type="AlphaFoldDB" id="A0AAD1US56"/>
<feature type="compositionally biased region" description="Polar residues" evidence="1">
    <location>
        <begin position="31"/>
        <end position="41"/>
    </location>
</feature>
<dbReference type="Proteomes" id="UP001295684">
    <property type="component" value="Unassembled WGS sequence"/>
</dbReference>
<feature type="region of interest" description="Disordered" evidence="1">
    <location>
        <begin position="1"/>
        <end position="48"/>
    </location>
</feature>
<name>A0AAD1US56_EUPCR</name>
<reference evidence="2" key="1">
    <citation type="submission" date="2023-07" db="EMBL/GenBank/DDBJ databases">
        <authorList>
            <consortium name="AG Swart"/>
            <person name="Singh M."/>
            <person name="Singh A."/>
            <person name="Seah K."/>
            <person name="Emmerich C."/>
        </authorList>
    </citation>
    <scope>NUCLEOTIDE SEQUENCE</scope>
    <source>
        <strain evidence="2">DP1</strain>
    </source>
</reference>
<dbReference type="EMBL" id="CAMPGE010011479">
    <property type="protein sequence ID" value="CAI2370309.1"/>
    <property type="molecule type" value="Genomic_DNA"/>
</dbReference>
<evidence type="ECO:0000313" key="3">
    <source>
        <dbReference type="Proteomes" id="UP001295684"/>
    </source>
</evidence>
<evidence type="ECO:0000313" key="2">
    <source>
        <dbReference type="EMBL" id="CAI2370309.1"/>
    </source>
</evidence>
<evidence type="ECO:0000256" key="1">
    <source>
        <dbReference type="SAM" id="MobiDB-lite"/>
    </source>
</evidence>